<dbReference type="AlphaFoldDB" id="A0A8S9V2T6"/>
<dbReference type="EMBL" id="JAACNO010000455">
    <property type="protein sequence ID" value="KAF4147505.1"/>
    <property type="molecule type" value="Genomic_DNA"/>
</dbReference>
<sequence length="65" mass="7141">MMTKKIVMQGSVTFGWDKATDKVTSIYAQADLVIPLLNLLGSLEDVACAFYKARVAPDCRFVRGS</sequence>
<gene>
    <name evidence="1" type="ORF">GN958_ATG03275</name>
</gene>
<evidence type="ECO:0000313" key="1">
    <source>
        <dbReference type="EMBL" id="KAF4147505.1"/>
    </source>
</evidence>
<organism evidence="1 2">
    <name type="scientific">Phytophthora infestans</name>
    <name type="common">Potato late blight agent</name>
    <name type="synonym">Botrytis infestans</name>
    <dbReference type="NCBI Taxonomy" id="4787"/>
    <lineage>
        <taxon>Eukaryota</taxon>
        <taxon>Sar</taxon>
        <taxon>Stramenopiles</taxon>
        <taxon>Oomycota</taxon>
        <taxon>Peronosporomycetes</taxon>
        <taxon>Peronosporales</taxon>
        <taxon>Peronosporaceae</taxon>
        <taxon>Phytophthora</taxon>
    </lineage>
</organism>
<proteinExistence type="predicted"/>
<accession>A0A8S9V2T6</accession>
<protein>
    <submittedName>
        <fullName evidence="1">Uncharacterized protein</fullName>
    </submittedName>
</protein>
<name>A0A8S9V2T6_PHYIN</name>
<evidence type="ECO:0000313" key="2">
    <source>
        <dbReference type="Proteomes" id="UP000704712"/>
    </source>
</evidence>
<dbReference type="Proteomes" id="UP000704712">
    <property type="component" value="Unassembled WGS sequence"/>
</dbReference>
<reference evidence="1" key="1">
    <citation type="submission" date="2020-03" db="EMBL/GenBank/DDBJ databases">
        <title>Hybrid Assembly of Korean Phytophthora infestans isolates.</title>
        <authorList>
            <person name="Prokchorchik M."/>
            <person name="Lee Y."/>
            <person name="Seo J."/>
            <person name="Cho J.-H."/>
            <person name="Park Y.-E."/>
            <person name="Jang D.-C."/>
            <person name="Im J.-S."/>
            <person name="Choi J.-G."/>
            <person name="Park H.-J."/>
            <person name="Lee G.-B."/>
            <person name="Lee Y.-G."/>
            <person name="Hong S.-Y."/>
            <person name="Cho K."/>
            <person name="Sohn K.H."/>
        </authorList>
    </citation>
    <scope>NUCLEOTIDE SEQUENCE</scope>
    <source>
        <strain evidence="1">KR_2_A2</strain>
    </source>
</reference>
<comment type="caution">
    <text evidence="1">The sequence shown here is derived from an EMBL/GenBank/DDBJ whole genome shotgun (WGS) entry which is preliminary data.</text>
</comment>